<evidence type="ECO:0000256" key="6">
    <source>
        <dbReference type="ARBA" id="ARBA00023098"/>
    </source>
</evidence>
<evidence type="ECO:0000256" key="1">
    <source>
        <dbReference type="ARBA" id="ARBA00004137"/>
    </source>
</evidence>
<keyword evidence="5" id="KW-0999">Mitochondrion inner membrane</keyword>
<dbReference type="SUPFAM" id="SSF69593">
    <property type="entry name" value="Glycerol-3-phosphate (1)-acyltransferase"/>
    <property type="match status" value="1"/>
</dbReference>
<keyword evidence="6" id="KW-0443">Lipid metabolism</keyword>
<sequence length="384" mass="43234">MSSQNPPPSPSWGYRTTSSLIMGIAGALSRGFLFGLNRTETIGLDKFLETLDSRKDVQGRERGLITVSNHVSVIDDPLIWGVLPLKYGFNPSNHRWSLGSYDICFQNKFLSSFFTYGQVLPTHRGAYSTYGTPFQPTMTEAIRLLSSQPFPKTSTTARPILTLKDPLSTESLLSDPFTSGAFTYSTNGQDSFIAPSIYTSNKHAWIHIFPEGRVHQHPQKTLRYFKWGVSRLILESDPLPEIIPIFIDGNQQIMHEARTFPRFIPRTGKDVKIVFGEKVDGEKVFGELRDKWKKLVALQKKALDKKGVAREWSMGELTEGLKHSAEAQALRKEVTLRVRMEVLKVRRSLGYPDEDPKQGLAETWAEEGVKAPGRMKDGSWVGKT</sequence>
<dbReference type="GO" id="GO:0047184">
    <property type="term" value="F:1-acylglycerophosphocholine O-acyltransferase activity"/>
    <property type="evidence" value="ECO:0007669"/>
    <property type="project" value="TreeGrafter"/>
</dbReference>
<name>A0A9N9PRB6_9HELO</name>
<keyword evidence="9" id="KW-0012">Acyltransferase</keyword>
<organism evidence="15 16">
    <name type="scientific">Hymenoscyphus fraxineus</name>
    <dbReference type="NCBI Taxonomy" id="746836"/>
    <lineage>
        <taxon>Eukaryota</taxon>
        <taxon>Fungi</taxon>
        <taxon>Dikarya</taxon>
        <taxon>Ascomycota</taxon>
        <taxon>Pezizomycotina</taxon>
        <taxon>Leotiomycetes</taxon>
        <taxon>Helotiales</taxon>
        <taxon>Helotiaceae</taxon>
        <taxon>Hymenoscyphus</taxon>
    </lineage>
</organism>
<dbReference type="PRINTS" id="PR00979">
    <property type="entry name" value="TAFAZZIN"/>
</dbReference>
<dbReference type="GO" id="GO:0005743">
    <property type="term" value="C:mitochondrial inner membrane"/>
    <property type="evidence" value="ECO:0007669"/>
    <property type="project" value="UniProtKB-SubCell"/>
</dbReference>
<keyword evidence="7" id="KW-0496">Mitochondrion</keyword>
<evidence type="ECO:0000256" key="4">
    <source>
        <dbReference type="ARBA" id="ARBA00022787"/>
    </source>
</evidence>
<dbReference type="GO" id="GO:0035965">
    <property type="term" value="P:cardiolipin acyl-chain remodeling"/>
    <property type="evidence" value="ECO:0007669"/>
    <property type="project" value="TreeGrafter"/>
</dbReference>
<dbReference type="GO" id="GO:0005741">
    <property type="term" value="C:mitochondrial outer membrane"/>
    <property type="evidence" value="ECO:0007669"/>
    <property type="project" value="UniProtKB-SubCell"/>
</dbReference>
<accession>A0A9N9PRB6</accession>
<dbReference type="Proteomes" id="UP000696280">
    <property type="component" value="Unassembled WGS sequence"/>
</dbReference>
<keyword evidence="3" id="KW-0808">Transferase</keyword>
<comment type="similarity">
    <text evidence="2 12">Belongs to the taffazin family.</text>
</comment>
<evidence type="ECO:0000313" key="16">
    <source>
        <dbReference type="Proteomes" id="UP000696280"/>
    </source>
</evidence>
<feature type="domain" description="Phospholipid/glycerol acyltransferase" evidence="14">
    <location>
        <begin position="64"/>
        <end position="250"/>
    </location>
</feature>
<keyword evidence="8" id="KW-0472">Membrane</keyword>
<keyword evidence="16" id="KW-1185">Reference proteome</keyword>
<dbReference type="PANTHER" id="PTHR12497">
    <property type="entry name" value="TAZ PROTEIN TAFAZZIN"/>
    <property type="match status" value="1"/>
</dbReference>
<comment type="subcellular location">
    <subcellularLocation>
        <location evidence="1">Mitochondrion inner membrane</location>
        <topology evidence="1">Peripheral membrane protein</topology>
        <orientation evidence="1">Intermembrane side</orientation>
    </subcellularLocation>
    <subcellularLocation>
        <location evidence="10">Mitochondrion outer membrane</location>
        <topology evidence="10">Peripheral membrane protein</topology>
        <orientation evidence="10">Intermembrane side</orientation>
    </subcellularLocation>
</comment>
<evidence type="ECO:0000256" key="7">
    <source>
        <dbReference type="ARBA" id="ARBA00023128"/>
    </source>
</evidence>
<evidence type="ECO:0000256" key="10">
    <source>
        <dbReference type="ARBA" id="ARBA00024323"/>
    </source>
</evidence>
<evidence type="ECO:0000256" key="3">
    <source>
        <dbReference type="ARBA" id="ARBA00022679"/>
    </source>
</evidence>
<evidence type="ECO:0000313" key="15">
    <source>
        <dbReference type="EMBL" id="CAG8951322.1"/>
    </source>
</evidence>
<dbReference type="CDD" id="cd07989">
    <property type="entry name" value="LPLAT_AGPAT-like"/>
    <property type="match status" value="1"/>
</dbReference>
<dbReference type="Pfam" id="PF01553">
    <property type="entry name" value="Acyltransferase"/>
    <property type="match status" value="1"/>
</dbReference>
<evidence type="ECO:0000256" key="12">
    <source>
        <dbReference type="RuleBase" id="RU365062"/>
    </source>
</evidence>
<evidence type="ECO:0000256" key="2">
    <source>
        <dbReference type="ARBA" id="ARBA00010524"/>
    </source>
</evidence>
<dbReference type="EMBL" id="CAJVRL010000041">
    <property type="protein sequence ID" value="CAG8951322.1"/>
    <property type="molecule type" value="Genomic_DNA"/>
</dbReference>
<evidence type="ECO:0000259" key="14">
    <source>
        <dbReference type="SMART" id="SM00563"/>
    </source>
</evidence>
<keyword evidence="4" id="KW-1000">Mitochondrion outer membrane</keyword>
<evidence type="ECO:0000256" key="5">
    <source>
        <dbReference type="ARBA" id="ARBA00022792"/>
    </source>
</evidence>
<protein>
    <recommendedName>
        <fullName evidence="12">Tafazzin family protein</fullName>
    </recommendedName>
</protein>
<evidence type="ECO:0000256" key="13">
    <source>
        <dbReference type="SAM" id="MobiDB-lite"/>
    </source>
</evidence>
<feature type="region of interest" description="Disordered" evidence="13">
    <location>
        <begin position="356"/>
        <end position="384"/>
    </location>
</feature>
<dbReference type="AlphaFoldDB" id="A0A9N9PRB6"/>
<evidence type="ECO:0000256" key="11">
    <source>
        <dbReference type="ARBA" id="ARBA00047906"/>
    </source>
</evidence>
<dbReference type="OrthoDB" id="193467at2759"/>
<dbReference type="GO" id="GO:0007007">
    <property type="term" value="P:inner mitochondrial membrane organization"/>
    <property type="evidence" value="ECO:0007669"/>
    <property type="project" value="TreeGrafter"/>
</dbReference>
<comment type="caution">
    <text evidence="15">The sequence shown here is derived from an EMBL/GenBank/DDBJ whole genome shotgun (WGS) entry which is preliminary data.</text>
</comment>
<dbReference type="InterPro" id="IPR002123">
    <property type="entry name" value="Plipid/glycerol_acylTrfase"/>
</dbReference>
<evidence type="ECO:0000256" key="8">
    <source>
        <dbReference type="ARBA" id="ARBA00023136"/>
    </source>
</evidence>
<dbReference type="PANTHER" id="PTHR12497:SF0">
    <property type="entry name" value="TAFAZZIN"/>
    <property type="match status" value="1"/>
</dbReference>
<evidence type="ECO:0000256" key="9">
    <source>
        <dbReference type="ARBA" id="ARBA00023315"/>
    </source>
</evidence>
<reference evidence="15" key="1">
    <citation type="submission" date="2021-07" db="EMBL/GenBank/DDBJ databases">
        <authorList>
            <person name="Durling M."/>
        </authorList>
    </citation>
    <scope>NUCLEOTIDE SEQUENCE</scope>
</reference>
<gene>
    <name evidence="15" type="ORF">HYFRA_00008072</name>
</gene>
<dbReference type="SMART" id="SM00563">
    <property type="entry name" value="PlsC"/>
    <property type="match status" value="1"/>
</dbReference>
<dbReference type="InterPro" id="IPR000872">
    <property type="entry name" value="Tafazzin"/>
</dbReference>
<proteinExistence type="inferred from homology"/>
<comment type="catalytic activity">
    <reaction evidence="11">
        <text>1'-[1,2-diacyl-sn-glycero-3-phospho],3'-[1-acyl-sn-glycero-3-phospho]-glycerol + a 1,2-diacyl-sn-glycero-3-phosphocholine = a cardiolipin + a 1-acyl-sn-glycero-3-phosphocholine</text>
        <dbReference type="Rhea" id="RHEA:33731"/>
        <dbReference type="ChEBI" id="CHEBI:57643"/>
        <dbReference type="ChEBI" id="CHEBI:58168"/>
        <dbReference type="ChEBI" id="CHEBI:62237"/>
        <dbReference type="ChEBI" id="CHEBI:64743"/>
    </reaction>
    <physiologicalReaction direction="left-to-right" evidence="11">
        <dbReference type="Rhea" id="RHEA:33732"/>
    </physiologicalReaction>
    <physiologicalReaction direction="right-to-left" evidence="11">
        <dbReference type="Rhea" id="RHEA:33733"/>
    </physiologicalReaction>
</comment>